<dbReference type="eggNOG" id="KOG0351">
    <property type="taxonomic scope" value="Eukaryota"/>
</dbReference>
<organism evidence="7 8">
    <name type="scientific">Daphnia pulex</name>
    <name type="common">Water flea</name>
    <dbReference type="NCBI Taxonomy" id="6669"/>
    <lineage>
        <taxon>Eukaryota</taxon>
        <taxon>Metazoa</taxon>
        <taxon>Ecdysozoa</taxon>
        <taxon>Arthropoda</taxon>
        <taxon>Crustacea</taxon>
        <taxon>Branchiopoda</taxon>
        <taxon>Diplostraca</taxon>
        <taxon>Cladocera</taxon>
        <taxon>Anomopoda</taxon>
        <taxon>Daphniidae</taxon>
        <taxon>Daphnia</taxon>
    </lineage>
</organism>
<sequence length="64" mass="7196">MKLLARFVIDEAHCAPQWGHEFRSDYLKLGLLKSSFSSVSRVALTATATPQSRFEIKSLLNPCE</sequence>
<comment type="similarity">
    <text evidence="1">Belongs to the helicase family. RecQ subfamily.</text>
</comment>
<evidence type="ECO:0000259" key="6">
    <source>
        <dbReference type="PROSITE" id="PS51192"/>
    </source>
</evidence>
<dbReference type="STRING" id="6669.E9HG73"/>
<dbReference type="GO" id="GO:0016787">
    <property type="term" value="F:hydrolase activity"/>
    <property type="evidence" value="ECO:0007669"/>
    <property type="project" value="UniProtKB-KW"/>
</dbReference>
<dbReference type="PROSITE" id="PS51192">
    <property type="entry name" value="HELICASE_ATP_BIND_1"/>
    <property type="match status" value="1"/>
</dbReference>
<dbReference type="SUPFAM" id="SSF52540">
    <property type="entry name" value="P-loop containing nucleoside triphosphate hydrolases"/>
    <property type="match status" value="1"/>
</dbReference>
<keyword evidence="2" id="KW-0378">Hydrolase</keyword>
<evidence type="ECO:0000256" key="3">
    <source>
        <dbReference type="ARBA" id="ARBA00023125"/>
    </source>
</evidence>
<dbReference type="GO" id="GO:0003677">
    <property type="term" value="F:DNA binding"/>
    <property type="evidence" value="ECO:0007669"/>
    <property type="project" value="UniProtKB-KW"/>
</dbReference>
<evidence type="ECO:0000256" key="2">
    <source>
        <dbReference type="ARBA" id="ARBA00022801"/>
    </source>
</evidence>
<gene>
    <name evidence="7" type="ORF">DAPPUDRAFT_329297</name>
</gene>
<dbReference type="HOGENOM" id="CLU_2869815_0_0_1"/>
<dbReference type="InParanoid" id="E9HG73"/>
<keyword evidence="5" id="KW-0539">Nucleus</keyword>
<reference evidence="7 8" key="1">
    <citation type="journal article" date="2011" name="Science">
        <title>The ecoresponsive genome of Daphnia pulex.</title>
        <authorList>
            <person name="Colbourne J.K."/>
            <person name="Pfrender M.E."/>
            <person name="Gilbert D."/>
            <person name="Thomas W.K."/>
            <person name="Tucker A."/>
            <person name="Oakley T.H."/>
            <person name="Tokishita S."/>
            <person name="Aerts A."/>
            <person name="Arnold G.J."/>
            <person name="Basu M.K."/>
            <person name="Bauer D.J."/>
            <person name="Caceres C.E."/>
            <person name="Carmel L."/>
            <person name="Casola C."/>
            <person name="Choi J.H."/>
            <person name="Detter J.C."/>
            <person name="Dong Q."/>
            <person name="Dusheyko S."/>
            <person name="Eads B.D."/>
            <person name="Frohlich T."/>
            <person name="Geiler-Samerotte K.A."/>
            <person name="Gerlach D."/>
            <person name="Hatcher P."/>
            <person name="Jogdeo S."/>
            <person name="Krijgsveld J."/>
            <person name="Kriventseva E.V."/>
            <person name="Kultz D."/>
            <person name="Laforsch C."/>
            <person name="Lindquist E."/>
            <person name="Lopez J."/>
            <person name="Manak J.R."/>
            <person name="Muller J."/>
            <person name="Pangilinan J."/>
            <person name="Patwardhan R.P."/>
            <person name="Pitluck S."/>
            <person name="Pritham E.J."/>
            <person name="Rechtsteiner A."/>
            <person name="Rho M."/>
            <person name="Rogozin I.B."/>
            <person name="Sakarya O."/>
            <person name="Salamov A."/>
            <person name="Schaack S."/>
            <person name="Shapiro H."/>
            <person name="Shiga Y."/>
            <person name="Skalitzky C."/>
            <person name="Smith Z."/>
            <person name="Souvorov A."/>
            <person name="Sung W."/>
            <person name="Tang Z."/>
            <person name="Tsuchiya D."/>
            <person name="Tu H."/>
            <person name="Vos H."/>
            <person name="Wang M."/>
            <person name="Wolf Y.I."/>
            <person name="Yamagata H."/>
            <person name="Yamada T."/>
            <person name="Ye Y."/>
            <person name="Shaw J.R."/>
            <person name="Andrews J."/>
            <person name="Crease T.J."/>
            <person name="Tang H."/>
            <person name="Lucas S.M."/>
            <person name="Robertson H.M."/>
            <person name="Bork P."/>
            <person name="Koonin E.V."/>
            <person name="Zdobnov E.M."/>
            <person name="Grigoriev I.V."/>
            <person name="Lynch M."/>
            <person name="Boore J.L."/>
        </authorList>
    </citation>
    <scope>NUCLEOTIDE SEQUENCE [LARGE SCALE GENOMIC DNA]</scope>
</reference>
<dbReference type="FunFam" id="3.40.50.300:FF:004755">
    <property type="entry name" value="DNA helicase bloom's syndrome protein C"/>
    <property type="match status" value="1"/>
</dbReference>
<dbReference type="PROSITE" id="PS00690">
    <property type="entry name" value="DEAH_ATP_HELICASE"/>
    <property type="match status" value="1"/>
</dbReference>
<dbReference type="InterPro" id="IPR027417">
    <property type="entry name" value="P-loop_NTPase"/>
</dbReference>
<evidence type="ECO:0000313" key="8">
    <source>
        <dbReference type="Proteomes" id="UP000000305"/>
    </source>
</evidence>
<evidence type="ECO:0000256" key="4">
    <source>
        <dbReference type="ARBA" id="ARBA00023235"/>
    </source>
</evidence>
<protein>
    <recommendedName>
        <fullName evidence="6">Helicase ATP-binding domain-containing protein</fullName>
    </recommendedName>
</protein>
<keyword evidence="4" id="KW-0413">Isomerase</keyword>
<name>E9HG73_DAPPU</name>
<dbReference type="Gene3D" id="3.40.50.300">
    <property type="entry name" value="P-loop containing nucleotide triphosphate hydrolases"/>
    <property type="match status" value="1"/>
</dbReference>
<keyword evidence="3" id="KW-0238">DNA-binding</keyword>
<dbReference type="PANTHER" id="PTHR13710">
    <property type="entry name" value="DNA HELICASE RECQ FAMILY MEMBER"/>
    <property type="match status" value="1"/>
</dbReference>
<evidence type="ECO:0000313" key="7">
    <source>
        <dbReference type="EMBL" id="EFX69264.1"/>
    </source>
</evidence>
<dbReference type="KEGG" id="dpx:DAPPUDRAFT_329297"/>
<feature type="domain" description="Helicase ATP-binding" evidence="6">
    <location>
        <begin position="1"/>
        <end position="64"/>
    </location>
</feature>
<dbReference type="PANTHER" id="PTHR13710:SF153">
    <property type="entry name" value="RECQ-LIKE DNA HELICASE BLM"/>
    <property type="match status" value="1"/>
</dbReference>
<proteinExistence type="inferred from homology"/>
<dbReference type="AlphaFoldDB" id="E9HG73"/>
<evidence type="ECO:0000256" key="5">
    <source>
        <dbReference type="ARBA" id="ARBA00023242"/>
    </source>
</evidence>
<dbReference type="InterPro" id="IPR002464">
    <property type="entry name" value="DNA/RNA_helicase_DEAH_CS"/>
</dbReference>
<dbReference type="InterPro" id="IPR014001">
    <property type="entry name" value="Helicase_ATP-bd"/>
</dbReference>
<accession>E9HG73</accession>
<evidence type="ECO:0000256" key="1">
    <source>
        <dbReference type="ARBA" id="ARBA00005446"/>
    </source>
</evidence>
<dbReference type="GO" id="GO:0016853">
    <property type="term" value="F:isomerase activity"/>
    <property type="evidence" value="ECO:0007669"/>
    <property type="project" value="UniProtKB-KW"/>
</dbReference>
<dbReference type="Proteomes" id="UP000000305">
    <property type="component" value="Unassembled WGS sequence"/>
</dbReference>
<keyword evidence="8" id="KW-1185">Reference proteome</keyword>
<dbReference type="EMBL" id="GL732639">
    <property type="protein sequence ID" value="EFX69264.1"/>
    <property type="molecule type" value="Genomic_DNA"/>
</dbReference>